<dbReference type="Gene3D" id="1.10.3660.10">
    <property type="entry name" value="6-phosphogluconate dehydrogenase C-terminal like domain"/>
    <property type="match status" value="1"/>
</dbReference>
<dbReference type="InterPro" id="IPR036291">
    <property type="entry name" value="NAD(P)-bd_dom_sf"/>
</dbReference>
<dbReference type="InterPro" id="IPR046826">
    <property type="entry name" value="PDH_N"/>
</dbReference>
<organism evidence="5 6">
    <name type="scientific">Clostridium acetobutylicum (strain ATCC 824 / DSM 792 / JCM 1419 / IAM 19013 / LMG 5710 / NBRC 13948 / NRRL B-527 / VKM B-1787 / 2291 / W)</name>
    <dbReference type="NCBI Taxonomy" id="272562"/>
    <lineage>
        <taxon>Bacteria</taxon>
        <taxon>Bacillati</taxon>
        <taxon>Bacillota</taxon>
        <taxon>Clostridia</taxon>
        <taxon>Eubacteriales</taxon>
        <taxon>Clostridiaceae</taxon>
        <taxon>Clostridium</taxon>
    </lineage>
</organism>
<dbReference type="SUPFAM" id="SSF48179">
    <property type="entry name" value="6-phosphogluconate dehydrogenase C-terminal domain-like"/>
    <property type="match status" value="1"/>
</dbReference>
<dbReference type="PROSITE" id="PS51176">
    <property type="entry name" value="PDH_ADH"/>
    <property type="match status" value="1"/>
</dbReference>
<dbReference type="AlphaFoldDB" id="Q97KM4"/>
<evidence type="ECO:0000313" key="6">
    <source>
        <dbReference type="Proteomes" id="UP000000814"/>
    </source>
</evidence>
<evidence type="ECO:0000256" key="2">
    <source>
        <dbReference type="ARBA" id="ARBA00023002"/>
    </source>
</evidence>
<gene>
    <name evidence="5" type="ordered locus">CA_C0893</name>
</gene>
<dbReference type="Pfam" id="PF02153">
    <property type="entry name" value="PDH_N"/>
    <property type="match status" value="1"/>
</dbReference>
<dbReference type="Gene3D" id="3.40.50.720">
    <property type="entry name" value="NAD(P)-binding Rossmann-like Domain"/>
    <property type="match status" value="1"/>
</dbReference>
<accession>Q97KM4</accession>
<protein>
    <submittedName>
        <fullName evidence="5">Prephenate dehydrogenase</fullName>
    </submittedName>
</protein>
<name>Q97KM4_CLOAB</name>
<proteinExistence type="inferred from homology"/>
<dbReference type="InterPro" id="IPR050812">
    <property type="entry name" value="Preph/Arog_dehydrog"/>
</dbReference>
<dbReference type="GO" id="GO:0008977">
    <property type="term" value="F:prephenate dehydrogenase (NAD+) activity"/>
    <property type="evidence" value="ECO:0007669"/>
    <property type="project" value="InterPro"/>
</dbReference>
<comment type="similarity">
    <text evidence="1">Belongs to the prephenate/arogenate dehydrogenase family.</text>
</comment>
<dbReference type="KEGG" id="cac:CA_C0893"/>
<dbReference type="GeneID" id="44997403"/>
<dbReference type="Pfam" id="PF20463">
    <property type="entry name" value="PDH_C"/>
    <property type="match status" value="1"/>
</dbReference>
<sequence length="286" mass="31789">MEDGEFNINLTIVGLGLMGGSYAMALKEKNKGHIWGVDLDNNTLKNAAEMDIIDEGYSIENAYIPLKKSDIVIIAIYPEALVQFVKNNVNNFKKGAIITDVLGIKEDNISYIQSILGDSAEFLGGHPMAGKEVSGFSNASKNIFNNANYILTPTVKNKKDTIEFMKKFIRSIGCTSITEVTPEKHDEIIAFTSQLPHVIAVSLMNTKSADDIKHFVGGSFRDATRVAMINPDLWCQLFMRNKKNIIDSIEEFQKSLNQIKGFIKEENVNDIKQFLKDAASKKEGTV</sequence>
<dbReference type="InterPro" id="IPR046825">
    <property type="entry name" value="PDH_C"/>
</dbReference>
<keyword evidence="2" id="KW-0560">Oxidoreductase</keyword>
<evidence type="ECO:0000313" key="5">
    <source>
        <dbReference type="EMBL" id="AAK78869.1"/>
    </source>
</evidence>
<dbReference type="GO" id="GO:0070403">
    <property type="term" value="F:NAD+ binding"/>
    <property type="evidence" value="ECO:0007669"/>
    <property type="project" value="InterPro"/>
</dbReference>
<evidence type="ECO:0000259" key="4">
    <source>
        <dbReference type="PROSITE" id="PS51176"/>
    </source>
</evidence>
<dbReference type="GO" id="GO:0006571">
    <property type="term" value="P:tyrosine biosynthetic process"/>
    <property type="evidence" value="ECO:0007669"/>
    <property type="project" value="InterPro"/>
</dbReference>
<evidence type="ECO:0000256" key="3">
    <source>
        <dbReference type="ARBA" id="ARBA00029440"/>
    </source>
</evidence>
<dbReference type="Proteomes" id="UP000000814">
    <property type="component" value="Chromosome"/>
</dbReference>
<dbReference type="PANTHER" id="PTHR21363">
    <property type="entry name" value="PREPHENATE DEHYDROGENASE"/>
    <property type="match status" value="1"/>
</dbReference>
<evidence type="ECO:0000256" key="1">
    <source>
        <dbReference type="ARBA" id="ARBA00007964"/>
    </source>
</evidence>
<keyword evidence="6" id="KW-1185">Reference proteome</keyword>
<dbReference type="DNASU" id="1117076"/>
<dbReference type="PANTHER" id="PTHR21363:SF0">
    <property type="entry name" value="PREPHENATE DEHYDROGENASE [NADP(+)]"/>
    <property type="match status" value="1"/>
</dbReference>
<dbReference type="PATRIC" id="fig|272562.8.peg.1102"/>
<comment type="pathway">
    <text evidence="3">Amino-acid biosynthesis.</text>
</comment>
<dbReference type="SUPFAM" id="SSF51735">
    <property type="entry name" value="NAD(P)-binding Rossmann-fold domains"/>
    <property type="match status" value="1"/>
</dbReference>
<dbReference type="EMBL" id="AE001437">
    <property type="protein sequence ID" value="AAK78869.1"/>
    <property type="molecule type" value="Genomic_DNA"/>
</dbReference>
<dbReference type="HOGENOM" id="CLU_055968_2_0_9"/>
<feature type="domain" description="Prephenate/arogenate dehydrogenase" evidence="4">
    <location>
        <begin position="8"/>
        <end position="286"/>
    </location>
</feature>
<dbReference type="GO" id="GO:0004665">
    <property type="term" value="F:prephenate dehydrogenase (NADP+) activity"/>
    <property type="evidence" value="ECO:0007669"/>
    <property type="project" value="InterPro"/>
</dbReference>
<dbReference type="eggNOG" id="COG0287">
    <property type="taxonomic scope" value="Bacteria"/>
</dbReference>
<dbReference type="STRING" id="272562.CA_C0893"/>
<dbReference type="RefSeq" id="WP_010964211.1">
    <property type="nucleotide sequence ID" value="NC_003030.1"/>
</dbReference>
<reference evidence="5 6" key="1">
    <citation type="journal article" date="2001" name="J. Bacteriol.">
        <title>Genome sequence and comparative analysis of the solvent-producing bacterium Clostridium acetobutylicum.</title>
        <authorList>
            <person name="Nolling J."/>
            <person name="Breton G."/>
            <person name="Omelchenko M.V."/>
            <person name="Makarova K.S."/>
            <person name="Zeng Q."/>
            <person name="Gibson R."/>
            <person name="Lee H.M."/>
            <person name="Dubois J."/>
            <person name="Qiu D."/>
            <person name="Hitti J."/>
            <person name="Wolf Y.I."/>
            <person name="Tatusov R.L."/>
            <person name="Sabathe F."/>
            <person name="Doucette-Stamm L."/>
            <person name="Soucaille P."/>
            <person name="Daly M.J."/>
            <person name="Bennett G.N."/>
            <person name="Koonin E.V."/>
            <person name="Smith D.R."/>
        </authorList>
    </citation>
    <scope>NUCLEOTIDE SEQUENCE [LARGE SCALE GENOMIC DNA]</scope>
    <source>
        <strain evidence="6">ATCC 824 / DSM 792 / JCM 1419 / LMG 5710 / VKM B-1787</strain>
    </source>
</reference>
<dbReference type="InterPro" id="IPR003099">
    <property type="entry name" value="Prephen_DH"/>
</dbReference>
<dbReference type="PIR" id="B97010">
    <property type="entry name" value="B97010"/>
</dbReference>
<dbReference type="InterPro" id="IPR008927">
    <property type="entry name" value="6-PGluconate_DH-like_C_sf"/>
</dbReference>
<dbReference type="OrthoDB" id="9802008at2"/>